<evidence type="ECO:0000256" key="2">
    <source>
        <dbReference type="ARBA" id="ARBA00023015"/>
    </source>
</evidence>
<reference evidence="8" key="1">
    <citation type="journal article" date="2021" name="PeerJ">
        <title>Extensive microbial diversity within the chicken gut microbiome revealed by metagenomics and culture.</title>
        <authorList>
            <person name="Gilroy R."/>
            <person name="Ravi A."/>
            <person name="Getino M."/>
            <person name="Pursley I."/>
            <person name="Horton D.L."/>
            <person name="Alikhan N.F."/>
            <person name="Baker D."/>
            <person name="Gharbi K."/>
            <person name="Hall N."/>
            <person name="Watson M."/>
            <person name="Adriaenssens E.M."/>
            <person name="Foster-Nyarko E."/>
            <person name="Jarju S."/>
            <person name="Secka A."/>
            <person name="Antonio M."/>
            <person name="Oren A."/>
            <person name="Chaudhuri R.R."/>
            <person name="La Ragione R."/>
            <person name="Hildebrand F."/>
            <person name="Pallen M.J."/>
        </authorList>
    </citation>
    <scope>NUCLEOTIDE SEQUENCE</scope>
    <source>
        <strain evidence="8">5134</strain>
    </source>
</reference>
<dbReference type="InterPro" id="IPR036388">
    <property type="entry name" value="WH-like_DNA-bd_sf"/>
</dbReference>
<dbReference type="InterPro" id="IPR007627">
    <property type="entry name" value="RNA_pol_sigma70_r2"/>
</dbReference>
<gene>
    <name evidence="8" type="ORF">H9828_00705</name>
</gene>
<dbReference type="InterPro" id="IPR013325">
    <property type="entry name" value="RNA_pol_sigma_r2"/>
</dbReference>
<dbReference type="InterPro" id="IPR013249">
    <property type="entry name" value="RNA_pol_sigma70_r4_t2"/>
</dbReference>
<dbReference type="Pfam" id="PF08281">
    <property type="entry name" value="Sigma70_r4_2"/>
    <property type="match status" value="1"/>
</dbReference>
<dbReference type="InterPro" id="IPR039425">
    <property type="entry name" value="RNA_pol_sigma-70-like"/>
</dbReference>
<proteinExistence type="inferred from homology"/>
<dbReference type="Gene3D" id="1.10.1740.10">
    <property type="match status" value="1"/>
</dbReference>
<comment type="similarity">
    <text evidence="1">Belongs to the sigma-70 factor family. ECF subfamily.</text>
</comment>
<dbReference type="GO" id="GO:0016987">
    <property type="term" value="F:sigma factor activity"/>
    <property type="evidence" value="ECO:0007669"/>
    <property type="project" value="UniProtKB-KW"/>
</dbReference>
<dbReference type="InterPro" id="IPR013324">
    <property type="entry name" value="RNA_pol_sigma_r3/r4-like"/>
</dbReference>
<accession>A0A9D1YZ57</accession>
<evidence type="ECO:0000259" key="7">
    <source>
        <dbReference type="Pfam" id="PF08281"/>
    </source>
</evidence>
<evidence type="ECO:0000256" key="4">
    <source>
        <dbReference type="ARBA" id="ARBA00023125"/>
    </source>
</evidence>
<name>A0A9D1YZ57_9BACT</name>
<feature type="domain" description="RNA polymerase sigma-70 region 2" evidence="6">
    <location>
        <begin position="32"/>
        <end position="97"/>
    </location>
</feature>
<keyword evidence="5" id="KW-0804">Transcription</keyword>
<evidence type="ECO:0000256" key="5">
    <source>
        <dbReference type="ARBA" id="ARBA00023163"/>
    </source>
</evidence>
<sequence>MYTSEKTTPLPSDDELLTRYRTDGRTEHLAELYTRYTELVYGMALHYLRNRADAEDAVMQLFEELIAKVRHHEIRHFRNWLHSVCRNLCLMRLRQAGKMPPAELPNELPDDGQLVDLLADEERRLRIAEALDRCLERLPEPQRRSIRLFFFDRCSYADIAAATSWHLKSVRSYIQNGKRNLKICLEKNRP</sequence>
<keyword evidence="2" id="KW-0805">Transcription regulation</keyword>
<dbReference type="PANTHER" id="PTHR43133">
    <property type="entry name" value="RNA POLYMERASE ECF-TYPE SIGMA FACTO"/>
    <property type="match status" value="1"/>
</dbReference>
<dbReference type="NCBIfam" id="TIGR02937">
    <property type="entry name" value="sigma70-ECF"/>
    <property type="match status" value="1"/>
</dbReference>
<evidence type="ECO:0000256" key="1">
    <source>
        <dbReference type="ARBA" id="ARBA00010641"/>
    </source>
</evidence>
<evidence type="ECO:0000313" key="8">
    <source>
        <dbReference type="EMBL" id="HIY67918.1"/>
    </source>
</evidence>
<evidence type="ECO:0000259" key="6">
    <source>
        <dbReference type="Pfam" id="PF04542"/>
    </source>
</evidence>
<dbReference type="GO" id="GO:0003677">
    <property type="term" value="F:DNA binding"/>
    <property type="evidence" value="ECO:0007669"/>
    <property type="project" value="UniProtKB-KW"/>
</dbReference>
<dbReference type="GO" id="GO:0006352">
    <property type="term" value="P:DNA-templated transcription initiation"/>
    <property type="evidence" value="ECO:0007669"/>
    <property type="project" value="InterPro"/>
</dbReference>
<dbReference type="SUPFAM" id="SSF88946">
    <property type="entry name" value="Sigma2 domain of RNA polymerase sigma factors"/>
    <property type="match status" value="1"/>
</dbReference>
<dbReference type="SUPFAM" id="SSF88659">
    <property type="entry name" value="Sigma3 and sigma4 domains of RNA polymerase sigma factors"/>
    <property type="match status" value="1"/>
</dbReference>
<keyword evidence="3" id="KW-0731">Sigma factor</keyword>
<evidence type="ECO:0000256" key="3">
    <source>
        <dbReference type="ARBA" id="ARBA00023082"/>
    </source>
</evidence>
<dbReference type="InterPro" id="IPR014284">
    <property type="entry name" value="RNA_pol_sigma-70_dom"/>
</dbReference>
<dbReference type="EMBL" id="DXDA01000007">
    <property type="protein sequence ID" value="HIY67918.1"/>
    <property type="molecule type" value="Genomic_DNA"/>
</dbReference>
<dbReference type="AlphaFoldDB" id="A0A9D1YZ57"/>
<dbReference type="PANTHER" id="PTHR43133:SF8">
    <property type="entry name" value="RNA POLYMERASE SIGMA FACTOR HI_1459-RELATED"/>
    <property type="match status" value="1"/>
</dbReference>
<reference evidence="8" key="2">
    <citation type="submission" date="2021-04" db="EMBL/GenBank/DDBJ databases">
        <authorList>
            <person name="Gilroy R."/>
        </authorList>
    </citation>
    <scope>NUCLEOTIDE SEQUENCE</scope>
    <source>
        <strain evidence="8">5134</strain>
    </source>
</reference>
<protein>
    <submittedName>
        <fullName evidence="8">Sigma-70 family RNA polymerase sigma factor</fullName>
    </submittedName>
</protein>
<organism evidence="8 9">
    <name type="scientific">Candidatus Alistipes intestinigallinarum</name>
    <dbReference type="NCBI Taxonomy" id="2838440"/>
    <lineage>
        <taxon>Bacteria</taxon>
        <taxon>Pseudomonadati</taxon>
        <taxon>Bacteroidota</taxon>
        <taxon>Bacteroidia</taxon>
        <taxon>Bacteroidales</taxon>
        <taxon>Rikenellaceae</taxon>
        <taxon>Alistipes</taxon>
    </lineage>
</organism>
<dbReference type="Proteomes" id="UP000886844">
    <property type="component" value="Unassembled WGS sequence"/>
</dbReference>
<comment type="caution">
    <text evidence="8">The sequence shown here is derived from an EMBL/GenBank/DDBJ whole genome shotgun (WGS) entry which is preliminary data.</text>
</comment>
<keyword evidence="4" id="KW-0238">DNA-binding</keyword>
<dbReference type="Gene3D" id="1.10.10.10">
    <property type="entry name" value="Winged helix-like DNA-binding domain superfamily/Winged helix DNA-binding domain"/>
    <property type="match status" value="1"/>
</dbReference>
<evidence type="ECO:0000313" key="9">
    <source>
        <dbReference type="Proteomes" id="UP000886844"/>
    </source>
</evidence>
<dbReference type="Pfam" id="PF04542">
    <property type="entry name" value="Sigma70_r2"/>
    <property type="match status" value="1"/>
</dbReference>
<feature type="domain" description="RNA polymerase sigma factor 70 region 4 type 2" evidence="7">
    <location>
        <begin position="129"/>
        <end position="181"/>
    </location>
</feature>